<sequence length="250" mass="27923">MAMSTSNSSVLDEVSGSHSEDIRPTLSSSRSHPTRVDIDELYRIKLNVLVKPYKNAQARSSLSLGVLDINVSSSQAFQGKIFDRAVQHVEGIAILGPQGYSLRAEPMTCVDLDSMVSFKHRNHFYNAESITASILQNWTAREHTVDCFIYKYGLNVQTLAQYSDFQAAVLEPAEADRAGAASNDVVSTIMNQLRNRWGTTYMSQSINWQIWANSISIEPINRHEALIAQPPPMDIIHLFRHSPTDSDVLK</sequence>
<name>A0A0H5QTT4_9EUKA</name>
<proteinExistence type="predicted"/>
<feature type="region of interest" description="Disordered" evidence="1">
    <location>
        <begin position="1"/>
        <end position="32"/>
    </location>
</feature>
<evidence type="ECO:0000256" key="1">
    <source>
        <dbReference type="SAM" id="MobiDB-lite"/>
    </source>
</evidence>
<organism evidence="2">
    <name type="scientific">Spongospora subterranea</name>
    <dbReference type="NCBI Taxonomy" id="70186"/>
    <lineage>
        <taxon>Eukaryota</taxon>
        <taxon>Sar</taxon>
        <taxon>Rhizaria</taxon>
        <taxon>Endomyxa</taxon>
        <taxon>Phytomyxea</taxon>
        <taxon>Plasmodiophorida</taxon>
        <taxon>Plasmodiophoridae</taxon>
        <taxon>Spongospora</taxon>
    </lineage>
</organism>
<dbReference type="EMBL" id="HACM01004539">
    <property type="protein sequence ID" value="CRZ04981.1"/>
    <property type="molecule type" value="Transcribed_RNA"/>
</dbReference>
<feature type="compositionally biased region" description="Polar residues" evidence="1">
    <location>
        <begin position="1"/>
        <end position="10"/>
    </location>
</feature>
<dbReference type="AlphaFoldDB" id="A0A0H5QTT4"/>
<accession>A0A0H5QTT4</accession>
<evidence type="ECO:0000313" key="2">
    <source>
        <dbReference type="EMBL" id="CRZ04981.1"/>
    </source>
</evidence>
<protein>
    <submittedName>
        <fullName evidence="2">Uncharacterized protein</fullName>
    </submittedName>
</protein>
<reference evidence="2" key="1">
    <citation type="submission" date="2015-04" db="EMBL/GenBank/DDBJ databases">
        <title>The genome sequence of the plant pathogenic Rhizarian Plasmodiophora brassicae reveals insights in its biotrophic life cycle and the origin of chitin synthesis.</title>
        <authorList>
            <person name="Schwelm A."/>
            <person name="Fogelqvist J."/>
            <person name="Knaust A."/>
            <person name="Julke S."/>
            <person name="Lilja T."/>
            <person name="Dhandapani V."/>
            <person name="Bonilla-Rosso G."/>
            <person name="Karlsson M."/>
            <person name="Shevchenko A."/>
            <person name="Choi S.R."/>
            <person name="Kim H.G."/>
            <person name="Park J.Y."/>
            <person name="Lim Y.P."/>
            <person name="Ludwig-Muller J."/>
            <person name="Dixelius C."/>
        </authorList>
    </citation>
    <scope>NUCLEOTIDE SEQUENCE</scope>
    <source>
        <tissue evidence="2">Potato root galls</tissue>
    </source>
</reference>